<sequence length="29" mass="3100">MSMTTDTLPAATHEQLVGLNTVADVLRDV</sequence>
<reference evidence="2" key="1">
    <citation type="submission" date="2016-10" db="EMBL/GenBank/DDBJ databases">
        <authorList>
            <person name="Varghese N."/>
            <person name="Submissions S."/>
        </authorList>
    </citation>
    <scope>NUCLEOTIDE SEQUENCE [LARGE SCALE GENOMIC DNA]</scope>
    <source>
        <strain evidence="2">DSM 22427</strain>
    </source>
</reference>
<dbReference type="AlphaFoldDB" id="A0A1I6P045"/>
<evidence type="ECO:0000313" key="1">
    <source>
        <dbReference type="EMBL" id="SFS33564.1"/>
    </source>
</evidence>
<evidence type="ECO:0000313" key="2">
    <source>
        <dbReference type="Proteomes" id="UP000199199"/>
    </source>
</evidence>
<name>A0A1I6P045_9EURY</name>
<accession>A0A1I6P045</accession>
<proteinExistence type="predicted"/>
<gene>
    <name evidence="1" type="ORF">SAMN04488556_0237</name>
</gene>
<keyword evidence="2" id="KW-1185">Reference proteome</keyword>
<dbReference type="EMBL" id="FOZS01000001">
    <property type="protein sequence ID" value="SFS33564.1"/>
    <property type="molecule type" value="Genomic_DNA"/>
</dbReference>
<protein>
    <submittedName>
        <fullName evidence="1">Uncharacterized protein</fullName>
    </submittedName>
</protein>
<organism evidence="1 2">
    <name type="scientific">Halostagnicola kamekurae</name>
    <dbReference type="NCBI Taxonomy" id="619731"/>
    <lineage>
        <taxon>Archaea</taxon>
        <taxon>Methanobacteriati</taxon>
        <taxon>Methanobacteriota</taxon>
        <taxon>Stenosarchaea group</taxon>
        <taxon>Halobacteria</taxon>
        <taxon>Halobacteriales</taxon>
        <taxon>Natrialbaceae</taxon>
        <taxon>Halostagnicola</taxon>
    </lineage>
</organism>
<dbReference type="Proteomes" id="UP000199199">
    <property type="component" value="Unassembled WGS sequence"/>
</dbReference>